<dbReference type="PANTHER" id="PTHR45453:SF2">
    <property type="entry name" value="HISTIDINE KINASE"/>
    <property type="match status" value="1"/>
</dbReference>
<dbReference type="InterPro" id="IPR036097">
    <property type="entry name" value="HisK_dim/P_sf"/>
</dbReference>
<accession>A0ABW5TL14</accession>
<dbReference type="InterPro" id="IPR050351">
    <property type="entry name" value="BphY/WalK/GraS-like"/>
</dbReference>
<sequence length="341" mass="39748">MTIRKFLKDQWLLYLAWFVFMSLTVFVLWLTPNYPFRWSVVGYLFFLEAVLLIGFQAIYYGLKRKWWAKITCTTNASLLQDYVTGAKTEEEKVQQAYMNQLLREHQETMQQIIGNQEEQKDYIDSWVHEIKVPLAAMQLLVKSVEFDLTDQKFIAIENELGRMNDYVEQVLYVARLDSFTKDYLIKETSLKETVQPVIRSQANFFIQKNIRFELQGEDQYVLTDGKWVAFIFRQLLSNAIKYTSENGQILIQFARNLQGVSLSVSDTGIGIPKEDFHRIFDKGFTGKNGRNAQIHSTGLGLYLVKNLSEKLGIDVTVESQVNSGTKFTLFFPQLSYYQEQK</sequence>
<comment type="catalytic activity">
    <reaction evidence="1">
        <text>ATP + protein L-histidine = ADP + protein N-phospho-L-histidine.</text>
        <dbReference type="EC" id="2.7.13.3"/>
    </reaction>
</comment>
<comment type="caution">
    <text evidence="14">The sequence shown here is derived from an EMBL/GenBank/DDBJ whole genome shotgun (WGS) entry which is preliminary data.</text>
</comment>
<dbReference type="Gene3D" id="3.30.565.10">
    <property type="entry name" value="Histidine kinase-like ATPase, C-terminal domain"/>
    <property type="match status" value="1"/>
</dbReference>
<evidence type="ECO:0000313" key="14">
    <source>
        <dbReference type="EMBL" id="MFD2729594.1"/>
    </source>
</evidence>
<evidence type="ECO:0000313" key="15">
    <source>
        <dbReference type="Proteomes" id="UP001597427"/>
    </source>
</evidence>
<dbReference type="SMART" id="SM00388">
    <property type="entry name" value="HisKA"/>
    <property type="match status" value="1"/>
</dbReference>
<dbReference type="PANTHER" id="PTHR45453">
    <property type="entry name" value="PHOSPHATE REGULON SENSOR PROTEIN PHOR"/>
    <property type="match status" value="1"/>
</dbReference>
<feature type="transmembrane region" description="Helical" evidence="12">
    <location>
        <begin position="43"/>
        <end position="62"/>
    </location>
</feature>
<dbReference type="PRINTS" id="PR00344">
    <property type="entry name" value="BCTRLSENSOR"/>
</dbReference>
<name>A0ABW5TL14_9ENTE</name>
<evidence type="ECO:0000256" key="2">
    <source>
        <dbReference type="ARBA" id="ARBA00004651"/>
    </source>
</evidence>
<feature type="domain" description="Histidine kinase" evidence="13">
    <location>
        <begin position="125"/>
        <end position="335"/>
    </location>
</feature>
<evidence type="ECO:0000256" key="1">
    <source>
        <dbReference type="ARBA" id="ARBA00000085"/>
    </source>
</evidence>
<dbReference type="SUPFAM" id="SSF55874">
    <property type="entry name" value="ATPase domain of HSP90 chaperone/DNA topoisomerase II/histidine kinase"/>
    <property type="match status" value="1"/>
</dbReference>
<keyword evidence="11 12" id="KW-0472">Membrane</keyword>
<evidence type="ECO:0000259" key="13">
    <source>
        <dbReference type="PROSITE" id="PS50109"/>
    </source>
</evidence>
<evidence type="ECO:0000256" key="6">
    <source>
        <dbReference type="ARBA" id="ARBA00022679"/>
    </source>
</evidence>
<dbReference type="InterPro" id="IPR004358">
    <property type="entry name" value="Sig_transdc_His_kin-like_C"/>
</dbReference>
<keyword evidence="15" id="KW-1185">Reference proteome</keyword>
<keyword evidence="9 12" id="KW-1133">Transmembrane helix</keyword>
<protein>
    <recommendedName>
        <fullName evidence="3">histidine kinase</fullName>
        <ecNumber evidence="3">2.7.13.3</ecNumber>
    </recommendedName>
</protein>
<evidence type="ECO:0000256" key="11">
    <source>
        <dbReference type="ARBA" id="ARBA00023136"/>
    </source>
</evidence>
<keyword evidence="5" id="KW-0597">Phosphoprotein</keyword>
<feature type="transmembrane region" description="Helical" evidence="12">
    <location>
        <begin position="12"/>
        <end position="31"/>
    </location>
</feature>
<dbReference type="RefSeq" id="WP_379982107.1">
    <property type="nucleotide sequence ID" value="NZ_JBHUMO010000056.1"/>
</dbReference>
<dbReference type="NCBIfam" id="NF047405">
    <property type="entry name" value="SensHisKinSapS"/>
    <property type="match status" value="1"/>
</dbReference>
<proteinExistence type="predicted"/>
<keyword evidence="10" id="KW-0902">Two-component regulatory system</keyword>
<comment type="subcellular location">
    <subcellularLocation>
        <location evidence="2">Cell membrane</location>
        <topology evidence="2">Multi-pass membrane protein</topology>
    </subcellularLocation>
</comment>
<dbReference type="InterPro" id="IPR036890">
    <property type="entry name" value="HATPase_C_sf"/>
</dbReference>
<dbReference type="EC" id="2.7.13.3" evidence="3"/>
<dbReference type="InterPro" id="IPR003594">
    <property type="entry name" value="HATPase_dom"/>
</dbReference>
<dbReference type="SMART" id="SM00387">
    <property type="entry name" value="HATPase_c"/>
    <property type="match status" value="1"/>
</dbReference>
<dbReference type="SUPFAM" id="SSF47384">
    <property type="entry name" value="Homodimeric domain of signal transducing histidine kinase"/>
    <property type="match status" value="1"/>
</dbReference>
<evidence type="ECO:0000256" key="4">
    <source>
        <dbReference type="ARBA" id="ARBA00022475"/>
    </source>
</evidence>
<evidence type="ECO:0000256" key="9">
    <source>
        <dbReference type="ARBA" id="ARBA00022989"/>
    </source>
</evidence>
<dbReference type="PROSITE" id="PS50109">
    <property type="entry name" value="HIS_KIN"/>
    <property type="match status" value="1"/>
</dbReference>
<evidence type="ECO:0000256" key="7">
    <source>
        <dbReference type="ARBA" id="ARBA00022692"/>
    </source>
</evidence>
<dbReference type="Pfam" id="PF02518">
    <property type="entry name" value="HATPase_c"/>
    <property type="match status" value="1"/>
</dbReference>
<evidence type="ECO:0000256" key="12">
    <source>
        <dbReference type="SAM" id="Phobius"/>
    </source>
</evidence>
<keyword evidence="7 12" id="KW-0812">Transmembrane</keyword>
<dbReference type="GO" id="GO:0016301">
    <property type="term" value="F:kinase activity"/>
    <property type="evidence" value="ECO:0007669"/>
    <property type="project" value="UniProtKB-KW"/>
</dbReference>
<dbReference type="EMBL" id="JBHUMO010000056">
    <property type="protein sequence ID" value="MFD2729594.1"/>
    <property type="molecule type" value="Genomic_DNA"/>
</dbReference>
<evidence type="ECO:0000256" key="5">
    <source>
        <dbReference type="ARBA" id="ARBA00022553"/>
    </source>
</evidence>
<keyword evidence="8 14" id="KW-0418">Kinase</keyword>
<dbReference type="CDD" id="cd00082">
    <property type="entry name" value="HisKA"/>
    <property type="match status" value="1"/>
</dbReference>
<evidence type="ECO:0000256" key="10">
    <source>
        <dbReference type="ARBA" id="ARBA00023012"/>
    </source>
</evidence>
<keyword evidence="6" id="KW-0808">Transferase</keyword>
<evidence type="ECO:0000256" key="3">
    <source>
        <dbReference type="ARBA" id="ARBA00012438"/>
    </source>
</evidence>
<reference evidence="15" key="1">
    <citation type="journal article" date="2019" name="Int. J. Syst. Evol. Microbiol.">
        <title>The Global Catalogue of Microorganisms (GCM) 10K type strain sequencing project: providing services to taxonomists for standard genome sequencing and annotation.</title>
        <authorList>
            <consortium name="The Broad Institute Genomics Platform"/>
            <consortium name="The Broad Institute Genome Sequencing Center for Infectious Disease"/>
            <person name="Wu L."/>
            <person name="Ma J."/>
        </authorList>
    </citation>
    <scope>NUCLEOTIDE SEQUENCE [LARGE SCALE GENOMIC DNA]</scope>
    <source>
        <strain evidence="15">TISTR 932</strain>
    </source>
</reference>
<dbReference type="InterPro" id="IPR005467">
    <property type="entry name" value="His_kinase_dom"/>
</dbReference>
<organism evidence="14 15">
    <name type="scientific">Enterococcus camelliae</name>
    <dbReference type="NCBI Taxonomy" id="453959"/>
    <lineage>
        <taxon>Bacteria</taxon>
        <taxon>Bacillati</taxon>
        <taxon>Bacillota</taxon>
        <taxon>Bacilli</taxon>
        <taxon>Lactobacillales</taxon>
        <taxon>Enterococcaceae</taxon>
        <taxon>Enterococcus</taxon>
    </lineage>
</organism>
<dbReference type="Gene3D" id="1.10.287.130">
    <property type="match status" value="1"/>
</dbReference>
<dbReference type="InterPro" id="IPR003661">
    <property type="entry name" value="HisK_dim/P_dom"/>
</dbReference>
<gene>
    <name evidence="14" type="primary">sapS</name>
    <name evidence="14" type="ORF">ACFSR0_09195</name>
</gene>
<keyword evidence="4" id="KW-1003">Cell membrane</keyword>
<evidence type="ECO:0000256" key="8">
    <source>
        <dbReference type="ARBA" id="ARBA00022777"/>
    </source>
</evidence>
<dbReference type="Proteomes" id="UP001597427">
    <property type="component" value="Unassembled WGS sequence"/>
</dbReference>